<accession>A0A811UGB3</accession>
<proteinExistence type="predicted"/>
<gene>
    <name evidence="1" type="ORF">CCAP1982_LOCUS5587</name>
</gene>
<protein>
    <submittedName>
        <fullName evidence="1">(Mediterranean fruit fly) hypothetical protein</fullName>
    </submittedName>
</protein>
<organism evidence="1 2">
    <name type="scientific">Ceratitis capitata</name>
    <name type="common">Mediterranean fruit fly</name>
    <name type="synonym">Tephritis capitata</name>
    <dbReference type="NCBI Taxonomy" id="7213"/>
    <lineage>
        <taxon>Eukaryota</taxon>
        <taxon>Metazoa</taxon>
        <taxon>Ecdysozoa</taxon>
        <taxon>Arthropoda</taxon>
        <taxon>Hexapoda</taxon>
        <taxon>Insecta</taxon>
        <taxon>Pterygota</taxon>
        <taxon>Neoptera</taxon>
        <taxon>Endopterygota</taxon>
        <taxon>Diptera</taxon>
        <taxon>Brachycera</taxon>
        <taxon>Muscomorpha</taxon>
        <taxon>Tephritoidea</taxon>
        <taxon>Tephritidae</taxon>
        <taxon>Ceratitis</taxon>
        <taxon>Ceratitis</taxon>
    </lineage>
</organism>
<sequence length="146" mass="16620">MDEKFDNVYWCYSGQQAVDFLKVFHNFCFAQNFSERADATQAAQNQTLSHTTQYNKVDIHQPGVADDADEFLLDYKTQLGGATRSESLPAVATFVFMSTQTSEYGCPHGCRIPKPAEPTRPKEKMLKNIRILTGFRNEELRNCKVL</sequence>
<comment type="caution">
    <text evidence="1">The sequence shown here is derived from an EMBL/GenBank/DDBJ whole genome shotgun (WGS) entry which is preliminary data.</text>
</comment>
<dbReference type="AlphaFoldDB" id="A0A811UGB3"/>
<evidence type="ECO:0000313" key="1">
    <source>
        <dbReference type="EMBL" id="CAD6996917.1"/>
    </source>
</evidence>
<name>A0A811UGB3_CERCA</name>
<keyword evidence="2" id="KW-1185">Reference proteome</keyword>
<evidence type="ECO:0000313" key="2">
    <source>
        <dbReference type="Proteomes" id="UP000606786"/>
    </source>
</evidence>
<dbReference type="EMBL" id="CAJHJT010000012">
    <property type="protein sequence ID" value="CAD6996917.1"/>
    <property type="molecule type" value="Genomic_DNA"/>
</dbReference>
<reference evidence="1" key="1">
    <citation type="submission" date="2020-11" db="EMBL/GenBank/DDBJ databases">
        <authorList>
            <person name="Whitehead M."/>
        </authorList>
    </citation>
    <scope>NUCLEOTIDE SEQUENCE</scope>
    <source>
        <strain evidence="1">EGII</strain>
    </source>
</reference>
<dbReference type="Proteomes" id="UP000606786">
    <property type="component" value="Unassembled WGS sequence"/>
</dbReference>